<dbReference type="RefSeq" id="WP_119087257.1">
    <property type="nucleotide sequence ID" value="NZ_QXIV01000023.1"/>
</dbReference>
<accession>A0A398DJJ8</accession>
<evidence type="ECO:0000313" key="3">
    <source>
        <dbReference type="Proteomes" id="UP000265724"/>
    </source>
</evidence>
<protein>
    <submittedName>
        <fullName evidence="2">Uncharacterized protein</fullName>
    </submittedName>
</protein>
<gene>
    <name evidence="1" type="ORF">SMC2_04280</name>
    <name evidence="2" type="ORF">SMC3_02850</name>
</gene>
<reference evidence="3 4" key="1">
    <citation type="submission" date="2018-09" db="EMBL/GenBank/DDBJ databases">
        <title>Discovery and Ecogenomic Context for Candidatus Cryosericales, a Global Caldiserica Order Active in Thawing Permafrost.</title>
        <authorList>
            <person name="Martinez M.A."/>
            <person name="Woodcroft B.J."/>
            <person name="Ignacio Espinoza J.C."/>
            <person name="Zayed A."/>
            <person name="Singleton C.M."/>
            <person name="Boyd J."/>
            <person name="Li Y.-F."/>
            <person name="Purvine S."/>
            <person name="Maughan H."/>
            <person name="Hodgkins S.B."/>
            <person name="Anderson D."/>
            <person name="Sederholm M."/>
            <person name="Temperton B."/>
            <person name="Saleska S.R."/>
            <person name="Tyson G.W."/>
            <person name="Rich V.I."/>
        </authorList>
    </citation>
    <scope>NUCLEOTIDE SEQUENCE [LARGE SCALE GENOMIC DNA]</scope>
    <source>
        <strain evidence="1 3">SMC2</strain>
        <strain evidence="2 4">SMC3</strain>
    </source>
</reference>
<name>A0A398DJJ8_9BACT</name>
<evidence type="ECO:0000313" key="1">
    <source>
        <dbReference type="EMBL" id="RIE13942.1"/>
    </source>
</evidence>
<comment type="caution">
    <text evidence="2">The sequence shown here is derived from an EMBL/GenBank/DDBJ whole genome shotgun (WGS) entry which is preliminary data.</text>
</comment>
<dbReference type="Proteomes" id="UP000266042">
    <property type="component" value="Unassembled WGS sequence"/>
</dbReference>
<organism evidence="2 4">
    <name type="scientific">Candidatus Cryosericum hinesii</name>
    <dbReference type="NCBI Taxonomy" id="2290915"/>
    <lineage>
        <taxon>Bacteria</taxon>
        <taxon>Pseudomonadati</taxon>
        <taxon>Caldisericota/Cryosericota group</taxon>
        <taxon>Candidatus Cryosericota</taxon>
        <taxon>Candidatus Cryosericia</taxon>
        <taxon>Candidatus Cryosericales</taxon>
        <taxon>Candidatus Cryosericaceae</taxon>
        <taxon>Candidatus Cryosericum</taxon>
    </lineage>
</organism>
<dbReference type="EMBL" id="QXIX01000033">
    <property type="protein sequence ID" value="RIE13942.1"/>
    <property type="molecule type" value="Genomic_DNA"/>
</dbReference>
<dbReference type="EMBL" id="QXIW01000016">
    <property type="protein sequence ID" value="RIE13989.1"/>
    <property type="molecule type" value="Genomic_DNA"/>
</dbReference>
<proteinExistence type="predicted"/>
<keyword evidence="3" id="KW-1185">Reference proteome</keyword>
<evidence type="ECO:0000313" key="2">
    <source>
        <dbReference type="EMBL" id="RIE13989.1"/>
    </source>
</evidence>
<dbReference type="AlphaFoldDB" id="A0A398DJJ8"/>
<sequence>MELSLLHMSTAQQAHDLLNGLECYSLGADIMAAKAVFLVIRVNGLLPQAANILKQEMLAKGGEVAVPSGALRMEAGRVDCIVMGTLAQYTRLVDILKQQPFELSELAKRLQLFAGLAAARPARSWFGTGADVAIGGLVDCDFRPPGVHDYVANAVALAWNLLEERSDFLVVTGSNNSMVQGVAQKLVGTAGCPIAAWVPNSQPITLAPPMPVIVQQGYALSGTDGPVLALCTDEGAADLIEELVSGGVGTERLFVTVVLHHGPSDTISGALVPVGLPRLDAVLVRQQDIAMLSVSTRACVLTRLVDRGARIFITDAPRHVGELLDTIREDPWNSSPIRT</sequence>
<evidence type="ECO:0000313" key="4">
    <source>
        <dbReference type="Proteomes" id="UP000266042"/>
    </source>
</evidence>
<dbReference type="Proteomes" id="UP000265724">
    <property type="component" value="Unassembled WGS sequence"/>
</dbReference>